<evidence type="ECO:0000259" key="4">
    <source>
        <dbReference type="Pfam" id="PF25390"/>
    </source>
</evidence>
<dbReference type="OrthoDB" id="1081439at2"/>
<dbReference type="InterPro" id="IPR000408">
    <property type="entry name" value="Reg_chr_condens"/>
</dbReference>
<name>A0A2U2PAW7_9SPHI</name>
<dbReference type="PROSITE" id="PS50012">
    <property type="entry name" value="RCC1_3"/>
    <property type="match status" value="4"/>
</dbReference>
<dbReference type="SUPFAM" id="SSF50985">
    <property type="entry name" value="RCC1/BLIP-II"/>
    <property type="match status" value="1"/>
</dbReference>
<dbReference type="Proteomes" id="UP000245647">
    <property type="component" value="Unassembled WGS sequence"/>
</dbReference>
<keyword evidence="2" id="KW-0677">Repeat</keyword>
<dbReference type="RefSeq" id="WP_109417863.1">
    <property type="nucleotide sequence ID" value="NZ_QEAS01000023.1"/>
</dbReference>
<dbReference type="InterPro" id="IPR051553">
    <property type="entry name" value="Ran_GTPase-activating"/>
</dbReference>
<comment type="caution">
    <text evidence="5">The sequence shown here is derived from an EMBL/GenBank/DDBJ whole genome shotgun (WGS) entry which is preliminary data.</text>
</comment>
<keyword evidence="6" id="KW-1185">Reference proteome</keyword>
<evidence type="ECO:0000313" key="5">
    <source>
        <dbReference type="EMBL" id="PWG78537.1"/>
    </source>
</evidence>
<evidence type="ECO:0000256" key="1">
    <source>
        <dbReference type="ARBA" id="ARBA00022658"/>
    </source>
</evidence>
<evidence type="ECO:0000256" key="3">
    <source>
        <dbReference type="SAM" id="MobiDB-lite"/>
    </source>
</evidence>
<feature type="region of interest" description="Disordered" evidence="3">
    <location>
        <begin position="2478"/>
        <end position="2503"/>
    </location>
</feature>
<dbReference type="PANTHER" id="PTHR45982:SF1">
    <property type="entry name" value="REGULATOR OF CHROMOSOME CONDENSATION"/>
    <property type="match status" value="1"/>
</dbReference>
<accession>A0A2U2PAW7</accession>
<keyword evidence="1" id="KW-0344">Guanine-nucleotide releasing factor</keyword>
<protein>
    <recommendedName>
        <fullName evidence="4">RCC1-like domain-containing protein</fullName>
    </recommendedName>
</protein>
<dbReference type="GO" id="GO:0005085">
    <property type="term" value="F:guanyl-nucleotide exchange factor activity"/>
    <property type="evidence" value="ECO:0007669"/>
    <property type="project" value="TreeGrafter"/>
</dbReference>
<organism evidence="5 6">
    <name type="scientific">Pararcticibacter amylolyticus</name>
    <dbReference type="NCBI Taxonomy" id="2173175"/>
    <lineage>
        <taxon>Bacteria</taxon>
        <taxon>Pseudomonadati</taxon>
        <taxon>Bacteroidota</taxon>
        <taxon>Sphingobacteriia</taxon>
        <taxon>Sphingobacteriales</taxon>
        <taxon>Sphingobacteriaceae</taxon>
        <taxon>Pararcticibacter</taxon>
    </lineage>
</organism>
<proteinExistence type="predicted"/>
<sequence>MKRLLTLFLLLSALPFASVLGQITVYSWGLAPGTGSSQAYSPTKIGADGAWAAFETGSNMCGGIKTDGSLWTCGANFDGQLGNGTTTLNYTLTQVGTEKNWAAISAGTAYFLALKKDGTLWAWGDNSYGQLGDGTQSDRLVPTKIGTATDWVAVKTGQSNSMALKQDGTLYIWGDNSFGQLGKGTSGSTPALVPTKLNNDTDWASMACGMAHAVAIKKNGELWAWGTNIYGNFGDGTTTNSFVPKRIGTAQDWQAVSLTAQHVLALKTNGDLYSWGVNSKGQLGDGGTSNRSSPYFVGSNYNTIAAGFENSSATKKDGTLYTWGADNMGTLANGNSTYSSTAYRNTPGQITVGTVKFSGTKYYYVSGHAWVVTGATVLSMASTGPLVTNASSVSYTVTFDTPVTGLTTSNFDLDPASTATGASVASVTAVAGNTQWTVVVNTPSATGTVKLRMNNATGASLNVLNLPYSSTNVYTLDKTAPELSSIIRNTPASALTKATSVIYKVKFNESVTGVDATDFNTMVSGTTPGTITVANGSDASEYLVTVPVTGNGTLQLKLNTTGTGITDLGSNALSSTLPDGEVYTIDQTAPTSVSLSRYNPTGGITNSTSLVYKLTFSEDVSGVDATDFSVTKASTVTAGALTVSAGATAAEYFITIPSVSGHGSYYITLNWSNGIADMAGNALPAGISSQTYMIDQTPPSMISITRLGPSQQNTNSSNVIFRIKFSESISSVNLDAFTAVTDGTLIAGTFVLSGISNTEYGISVPVTGSGTIRLDLKPGTTGMVDDAGNPLPGGYTGNETFIVDRDQPVVTSIARYNPTANLTNISPVIYKVTFSENVTGVDAADFTAMVGTGLTAGALSVSNGDNAAEYLVSVPVTGNGNLLLGLNGSGTGIVDAFGNGISGVFVLGDSYVVDQTAPSVSSIIRKTPSAQNTNSTSVTYTVTFSEAVSGVDAADFTATAVSGTLSKGILSINAVSALVYNITVPSISGNGTLRLDLNASGTGISDVAGNAIAAGFNSGSTYVIDQTLPAVSSIVRKMPAAQNANAASVTYTVTFSEAVSGVDATDFTATTVSGSITKGTLTAAAVSSSVYDITVPSISGNGTLRLDLNASGTGISDAAGNAVSGGYTTGDTYLIDQILPAVNSIVRKTPSVQNTNATSVTYTVTFSEAVSGVDAADFTATTVSGTLSKGTLTATAVSSSVYDITVPAISGNGTLRLDLNASGTGISDAAGNTIAAGFTTGNTYLIDQSLPAVSSIVRKTPSAQNTNATSVIYTVTFSEAVTGVDATDFTATTASGTVNKGTLSMTSVSASVYDITVPAISGNGTLRLDLNPSGTGISDAAGNIIAAGFTSGETYLIDQTLPAVTSIARKTPSAQNTNATSVTYTVAFSESVSGVDATDFTATTASGTVNKGTLSVATVSSSVYDITVPSISGNGTLRLDLNASGTGISDVAGNAIAAGFTTGETYLIDQTLPAVTSIVRKTPSAQNTNSTSVIYTVTFSEPVSGVDADDFTATTVSGTLSKGTLTATAVSSSVYDITVPAIIGNGTLRLDLNASGTGISDVAGNIIAAGFTTGDTYLIDQALPVVSSIVRKTPSAQNTNSTSVIYTVTFSEPVSGVDAADFTATTVSGTLNKGALGINAVSSSVYDIVVPSINGNGTLRLDLNASGTGISDAAGNAIAAGFNTGNTYLIDQTLPVVSSIVRKTPSAQNTNAASVTYTVTFSEAVSGVDATDFTATNVSGTLSKGTLSISAASSSVYDVTVPTISGNGTLRLDLNASGTGISDAADNIIAAGFTSGDTYLVDQTLPIVSSIARKTPSAQNTNATSVTYTITFSEAVSGVDATDFTATTVSGSITKGTLTATAVSSSVYDITVPSISGNGTLRLDLNASGTGISDAAGNVVSGGYTTGSTYLIDQTLPAVSSIVRKTPSVQNTNATSVIYTVTFSEPVSGVDAADFTATTVSGTLSKGTLTATAVSSSVYDITVPSISGNGTLRLDLNASGTGISDAAGNAIAAGFNTGNTYLIDQTLPVVSSIVRKTPSAQNTNATSVIYTVTFSEAVTGVDVTDFAATTVSGTLSKGTLSINAVSSSVYDITVPAISGNGTLRLDLKNSGTGIVDVAGNAIPAGFTAGNTYLVDQTLPAVTGIVRKTPSAQNTNATSVTYTVTFSEGVSGVDAADFTATTVSGTLSKGTLNINAVSSSVYDVTVPAISGDGILRLDVNASGTGIIDVSGNAVSGGYTAGDTYLVDQTLPLVSSIVRKTPSAQNTNTTSVIYTVTFSEAVSGVDATDFTATTVSGTLSQGTPGINAVSSSVYDITVPSISGNGTLRLDLNASGTGITDGSGNVITAAFSTGELYTIDQAKPTISIIRIASDNTNPELAKQGDMVTVSFQVSEELDLNASGAYQIQIGSQQATVEADAVNTTPEAFWYKASAVMNASEAADGNGNIKIGITGYRDLVGNTGDAKTSTTDASKVMLDTEAPDKPVTPDAPGNGGHVNTTTPTIKGVTEPNATVEILVDGVKVG</sequence>
<dbReference type="GO" id="GO:0005737">
    <property type="term" value="C:cytoplasm"/>
    <property type="evidence" value="ECO:0007669"/>
    <property type="project" value="TreeGrafter"/>
</dbReference>
<dbReference type="InterPro" id="IPR058923">
    <property type="entry name" value="RCC1-like_dom"/>
</dbReference>
<dbReference type="EMBL" id="QEAS01000023">
    <property type="protein sequence ID" value="PWG78537.1"/>
    <property type="molecule type" value="Genomic_DNA"/>
</dbReference>
<feature type="non-terminal residue" evidence="5">
    <location>
        <position position="2521"/>
    </location>
</feature>
<dbReference type="Gene3D" id="2.130.10.30">
    <property type="entry name" value="Regulator of chromosome condensation 1/beta-lactamase-inhibitor protein II"/>
    <property type="match status" value="2"/>
</dbReference>
<gene>
    <name evidence="5" type="ORF">DDR33_21475</name>
</gene>
<dbReference type="PANTHER" id="PTHR45982">
    <property type="entry name" value="REGULATOR OF CHROMOSOME CONDENSATION"/>
    <property type="match status" value="1"/>
</dbReference>
<dbReference type="PRINTS" id="PR00633">
    <property type="entry name" value="RCCNDNSATION"/>
</dbReference>
<evidence type="ECO:0000256" key="2">
    <source>
        <dbReference type="ARBA" id="ARBA00022737"/>
    </source>
</evidence>
<dbReference type="Pfam" id="PF25390">
    <property type="entry name" value="WD40_RLD"/>
    <property type="match status" value="1"/>
</dbReference>
<feature type="domain" description="RCC1-like" evidence="4">
    <location>
        <begin position="51"/>
        <end position="351"/>
    </location>
</feature>
<reference evidence="5 6" key="1">
    <citation type="submission" date="2018-04" db="EMBL/GenBank/DDBJ databases">
        <title>Pedobacter chongqingensis sp. nov., isolated from a rottenly hemp rope.</title>
        <authorList>
            <person name="Cai Y."/>
        </authorList>
    </citation>
    <scope>NUCLEOTIDE SEQUENCE [LARGE SCALE GENOMIC DNA]</scope>
    <source>
        <strain evidence="5 6">FJ4-8</strain>
    </source>
</reference>
<evidence type="ECO:0000313" key="6">
    <source>
        <dbReference type="Proteomes" id="UP000245647"/>
    </source>
</evidence>
<dbReference type="InterPro" id="IPR009091">
    <property type="entry name" value="RCC1/BLIP-II"/>
</dbReference>